<accession>A0A8J4UW55</accession>
<evidence type="ECO:0000313" key="1">
    <source>
        <dbReference type="EMBL" id="KAF2077206.1"/>
    </source>
</evidence>
<evidence type="ECO:0000313" key="2">
    <source>
        <dbReference type="Proteomes" id="UP000695562"/>
    </source>
</evidence>
<dbReference type="AlphaFoldDB" id="A0A8J4UW55"/>
<dbReference type="InterPro" id="IPR009511">
    <property type="entry name" value="MAD1/Cdc20-bound-Mad2-bd"/>
</dbReference>
<proteinExistence type="predicted"/>
<dbReference type="Gene3D" id="3.30.900.20">
    <property type="match status" value="1"/>
</dbReference>
<dbReference type="GO" id="GO:0007096">
    <property type="term" value="P:regulation of exit from mitosis"/>
    <property type="evidence" value="ECO:0007669"/>
    <property type="project" value="InterPro"/>
</dbReference>
<dbReference type="OrthoDB" id="6334764at2759"/>
<name>A0A8J4UW55_9MYCE</name>
<keyword evidence="2" id="KW-1185">Reference proteome</keyword>
<gene>
    <name evidence="1" type="ORF">CYY_001460</name>
</gene>
<dbReference type="PANTHER" id="PTHR15681:SF1">
    <property type="entry name" value="MAD2L1-BINDING PROTEIN"/>
    <property type="match status" value="1"/>
</dbReference>
<dbReference type="Proteomes" id="UP000695562">
    <property type="component" value="Unassembled WGS sequence"/>
</dbReference>
<dbReference type="InterPro" id="IPR053729">
    <property type="entry name" value="MAD2L1BP_domain_sf"/>
</dbReference>
<protein>
    <submittedName>
        <fullName evidence="1">Uncharacterized protein</fullName>
    </submittedName>
</protein>
<organism evidence="1 2">
    <name type="scientific">Polysphondylium violaceum</name>
    <dbReference type="NCBI Taxonomy" id="133409"/>
    <lineage>
        <taxon>Eukaryota</taxon>
        <taxon>Amoebozoa</taxon>
        <taxon>Evosea</taxon>
        <taxon>Eumycetozoa</taxon>
        <taxon>Dictyostelia</taxon>
        <taxon>Dictyosteliales</taxon>
        <taxon>Dictyosteliaceae</taxon>
        <taxon>Polysphondylium</taxon>
    </lineage>
</organism>
<comment type="caution">
    <text evidence="1">The sequence shown here is derived from an EMBL/GenBank/DDBJ whole genome shotgun (WGS) entry which is preliminary data.</text>
</comment>
<dbReference type="PANTHER" id="PTHR15681">
    <property type="entry name" value="MAD2L1-BINDING PROTEIN"/>
    <property type="match status" value="1"/>
</dbReference>
<reference evidence="1" key="1">
    <citation type="submission" date="2020-01" db="EMBL/GenBank/DDBJ databases">
        <title>Development of genomics and gene disruption for Polysphondylium violaceum indicates a role for the polyketide synthase stlB in stalk morphogenesis.</title>
        <authorList>
            <person name="Narita B."/>
            <person name="Kawabe Y."/>
            <person name="Kin K."/>
            <person name="Saito T."/>
            <person name="Gibbs R."/>
            <person name="Kuspa A."/>
            <person name="Muzny D."/>
            <person name="Queller D."/>
            <person name="Richards S."/>
            <person name="Strassman J."/>
            <person name="Sucgang R."/>
            <person name="Worley K."/>
            <person name="Schaap P."/>
        </authorList>
    </citation>
    <scope>NUCLEOTIDE SEQUENCE</scope>
    <source>
        <strain evidence="1">QSvi11</strain>
    </source>
</reference>
<sequence length="331" mass="38946">MNAPFIIDFRDCLQANSTFSQQIRNAQFAKKVVIDLIKFILYSRNQIKQPFDDLVRQYNSYYNSDDDNNNSNSQETMTAIRKKPIPFKLKRYVESIYQLFQSLDQVFIDDGDDDDDDDDENSNDYSRNGSCKKVIAFSLGTSIFNIKELYLFHFPTFKSNDNMNNNINNNSLTREIMKKLIIDQPDVFLNPQRPLKIHLFVYSSLSHFNSNQDHFLPKQGFQIKLLKSTKINIFNFNIDHQNEQDLFDLIKVQDKKLLVNSLPITTKDNSVNIEDIEDMEIDISNSSIDQSHNDHHHNYIWYQYKNIINNFCKKKKKYSFPNTGVFSSKQC</sequence>
<dbReference type="GO" id="GO:0005634">
    <property type="term" value="C:nucleus"/>
    <property type="evidence" value="ECO:0007669"/>
    <property type="project" value="InterPro"/>
</dbReference>
<dbReference type="EMBL" id="AJWJ01000035">
    <property type="protein sequence ID" value="KAF2077206.1"/>
    <property type="molecule type" value="Genomic_DNA"/>
</dbReference>